<protein>
    <submittedName>
        <fullName evidence="3">FG-GAP repeat protein</fullName>
    </submittedName>
</protein>
<dbReference type="OrthoDB" id="245224at2"/>
<evidence type="ECO:0000256" key="1">
    <source>
        <dbReference type="ARBA" id="ARBA00022729"/>
    </source>
</evidence>
<dbReference type="Pfam" id="PF13517">
    <property type="entry name" value="FG-GAP_3"/>
    <property type="match status" value="1"/>
</dbReference>
<name>A0A517VMK5_9PLAN</name>
<evidence type="ECO:0000313" key="3">
    <source>
        <dbReference type="EMBL" id="QDT94247.1"/>
    </source>
</evidence>
<proteinExistence type="predicted"/>
<feature type="region of interest" description="Disordered" evidence="2">
    <location>
        <begin position="29"/>
        <end position="49"/>
    </location>
</feature>
<keyword evidence="4" id="KW-1185">Reference proteome</keyword>
<dbReference type="InterPro" id="IPR028994">
    <property type="entry name" value="Integrin_alpha_N"/>
</dbReference>
<evidence type="ECO:0000256" key="2">
    <source>
        <dbReference type="SAM" id="MobiDB-lite"/>
    </source>
</evidence>
<dbReference type="AlphaFoldDB" id="A0A517VMK5"/>
<dbReference type="EMBL" id="CP036343">
    <property type="protein sequence ID" value="QDT94247.1"/>
    <property type="molecule type" value="Genomic_DNA"/>
</dbReference>
<dbReference type="Gene3D" id="2.130.10.130">
    <property type="entry name" value="Integrin alpha, N-terminal"/>
    <property type="match status" value="1"/>
</dbReference>
<keyword evidence="1" id="KW-0732">Signal</keyword>
<dbReference type="Proteomes" id="UP000316855">
    <property type="component" value="Chromosome"/>
</dbReference>
<dbReference type="SUPFAM" id="SSF69318">
    <property type="entry name" value="Integrin alpha N-terminal domain"/>
    <property type="match status" value="1"/>
</dbReference>
<dbReference type="InterPro" id="IPR013517">
    <property type="entry name" value="FG-GAP"/>
</dbReference>
<dbReference type="RefSeq" id="WP_145232164.1">
    <property type="nucleotide sequence ID" value="NZ_CP036343.1"/>
</dbReference>
<organism evidence="3 4">
    <name type="scientific">Gimesia algae</name>
    <dbReference type="NCBI Taxonomy" id="2527971"/>
    <lineage>
        <taxon>Bacteria</taxon>
        <taxon>Pseudomonadati</taxon>
        <taxon>Planctomycetota</taxon>
        <taxon>Planctomycetia</taxon>
        <taxon>Planctomycetales</taxon>
        <taxon>Planctomycetaceae</taxon>
        <taxon>Gimesia</taxon>
    </lineage>
</organism>
<accession>A0A517VMK5</accession>
<dbReference type="KEGG" id="gax:Pan161_59420"/>
<evidence type="ECO:0000313" key="4">
    <source>
        <dbReference type="Proteomes" id="UP000316855"/>
    </source>
</evidence>
<gene>
    <name evidence="3" type="ORF">Pan161_59420</name>
</gene>
<sequence length="677" mass="74075">MPWTSKFITSALLVLLCFSIWDRELKSTAGGDQRPAAAPDAGYFTPAQPIPVSKKRQYGQLGRGEDYRSIVVGAADVFGSGPYDLFVFPDRLFPFRGFDDHGAPRYGKPVKITGSALNGTVFTGPDKTIYGLFAAGKKIRLCRFDRDKKEFQQQALSPELDLPGGMGRALAGFIDSQGHFNVYFSIADGNSYRPPGDHHAASYIPYDGAGFWRGNITRRQLYHAKFDSLNLKHVETVSRVGQGPGEFLFNLGGMAIVNPGADQPPALVTSEKLGVFRYFEIDPQTGSLSLQKLVNDQNHVGLRHPVINANLCAVPDPETGRSHLIVGDTGRVWFYPCSGQLTSNGSPIYESPHPVMREDAHLCLGELPVISPGDVDGDGLTDLIVGNDAGQLLFVKNIGDQTCVEFDQPQSVSVGGKPLDIKAGYRGSIQGPGEGMWGYTCPTLYDWNGDGRLDVILNSIMADYMLLLQEPSGTAIAFSEPKPLYCDGLQMHLAWRSQPAITDWGIQDRLCLIALDEQNLLRQFWRIDNQNVERGELLKLKDGSPITANVDEAAGQTGRAKLVAHDWDQDGKIDLLIGASRGLSFPASKISYLPSGYLLTRQASVLFLRNIGSNAEPVFDYVKQLDFHGKRIGLGIHSCSPAPVDFGRGVIDLFVGTENGTIHYYPRETLSISTLPY</sequence>
<reference evidence="3 4" key="1">
    <citation type="submission" date="2019-02" db="EMBL/GenBank/DDBJ databases">
        <title>Deep-cultivation of Planctomycetes and their phenomic and genomic characterization uncovers novel biology.</title>
        <authorList>
            <person name="Wiegand S."/>
            <person name="Jogler M."/>
            <person name="Boedeker C."/>
            <person name="Pinto D."/>
            <person name="Vollmers J."/>
            <person name="Rivas-Marin E."/>
            <person name="Kohn T."/>
            <person name="Peeters S.H."/>
            <person name="Heuer A."/>
            <person name="Rast P."/>
            <person name="Oberbeckmann S."/>
            <person name="Bunk B."/>
            <person name="Jeske O."/>
            <person name="Meyerdierks A."/>
            <person name="Storesund J.E."/>
            <person name="Kallscheuer N."/>
            <person name="Luecker S."/>
            <person name="Lage O.M."/>
            <person name="Pohl T."/>
            <person name="Merkel B.J."/>
            <person name="Hornburger P."/>
            <person name="Mueller R.-W."/>
            <person name="Bruemmer F."/>
            <person name="Labrenz M."/>
            <person name="Spormann A.M."/>
            <person name="Op den Camp H."/>
            <person name="Overmann J."/>
            <person name="Amann R."/>
            <person name="Jetten M.S.M."/>
            <person name="Mascher T."/>
            <person name="Medema M.H."/>
            <person name="Devos D.P."/>
            <person name="Kaster A.-K."/>
            <person name="Ovreas L."/>
            <person name="Rohde M."/>
            <person name="Galperin M.Y."/>
            <person name="Jogler C."/>
        </authorList>
    </citation>
    <scope>NUCLEOTIDE SEQUENCE [LARGE SCALE GENOMIC DNA]</scope>
    <source>
        <strain evidence="3 4">Pan161</strain>
    </source>
</reference>